<evidence type="ECO:0000313" key="1">
    <source>
        <dbReference type="EMBL" id="KAJ0018311.1"/>
    </source>
</evidence>
<name>A0ACC0XLN3_9ROSI</name>
<comment type="caution">
    <text evidence="1">The sequence shown here is derived from an EMBL/GenBank/DDBJ whole genome shotgun (WGS) entry which is preliminary data.</text>
</comment>
<proteinExistence type="predicted"/>
<accession>A0ACC0XLN3</accession>
<gene>
    <name evidence="1" type="ORF">Pint_11812</name>
</gene>
<organism evidence="1 2">
    <name type="scientific">Pistacia integerrima</name>
    <dbReference type="NCBI Taxonomy" id="434235"/>
    <lineage>
        <taxon>Eukaryota</taxon>
        <taxon>Viridiplantae</taxon>
        <taxon>Streptophyta</taxon>
        <taxon>Embryophyta</taxon>
        <taxon>Tracheophyta</taxon>
        <taxon>Spermatophyta</taxon>
        <taxon>Magnoliopsida</taxon>
        <taxon>eudicotyledons</taxon>
        <taxon>Gunneridae</taxon>
        <taxon>Pentapetalae</taxon>
        <taxon>rosids</taxon>
        <taxon>malvids</taxon>
        <taxon>Sapindales</taxon>
        <taxon>Anacardiaceae</taxon>
        <taxon>Pistacia</taxon>
    </lineage>
</organism>
<keyword evidence="2" id="KW-1185">Reference proteome</keyword>
<protein>
    <submittedName>
        <fullName evidence="1">Uncharacterized protein</fullName>
    </submittedName>
</protein>
<dbReference type="Proteomes" id="UP001163603">
    <property type="component" value="Chromosome 12"/>
</dbReference>
<evidence type="ECO:0000313" key="2">
    <source>
        <dbReference type="Proteomes" id="UP001163603"/>
    </source>
</evidence>
<sequence length="142" mass="16574">MEMPLELMITIRQKLPRMFFPDIMPIGHPIFDIINSTDPEEDLLELQDPNLASTMRKQQQRALEFWGKDWHNGVPLKIKRLARDPERFMWAMSIVQSRCINMQIRIGALDRMLEVMINAGQRVKKGEEVRPIGMANTNSRSN</sequence>
<reference evidence="2" key="1">
    <citation type="journal article" date="2023" name="G3 (Bethesda)">
        <title>Genome assembly and association tests identify interacting loci associated with vigor, precocity, and sex in interspecific pistachio rootstocks.</title>
        <authorList>
            <person name="Palmer W."/>
            <person name="Jacygrad E."/>
            <person name="Sagayaradj S."/>
            <person name="Cavanaugh K."/>
            <person name="Han R."/>
            <person name="Bertier L."/>
            <person name="Beede B."/>
            <person name="Kafkas S."/>
            <person name="Golino D."/>
            <person name="Preece J."/>
            <person name="Michelmore R."/>
        </authorList>
    </citation>
    <scope>NUCLEOTIDE SEQUENCE [LARGE SCALE GENOMIC DNA]</scope>
</reference>
<dbReference type="EMBL" id="CM047747">
    <property type="protein sequence ID" value="KAJ0018311.1"/>
    <property type="molecule type" value="Genomic_DNA"/>
</dbReference>